<feature type="domain" description="GST N-terminal" evidence="1">
    <location>
        <begin position="24"/>
        <end position="97"/>
    </location>
</feature>
<dbReference type="Gene3D" id="1.20.1050.10">
    <property type="match status" value="1"/>
</dbReference>
<dbReference type="STRING" id="743788.S8EQZ7"/>
<accession>S8EQZ7</accession>
<evidence type="ECO:0000313" key="4">
    <source>
        <dbReference type="Proteomes" id="UP000015241"/>
    </source>
</evidence>
<dbReference type="HOGENOM" id="CLU_011226_4_0_1"/>
<dbReference type="InterPro" id="IPR054416">
    <property type="entry name" value="GST_UstS-like_C"/>
</dbReference>
<dbReference type="SUPFAM" id="SSF47616">
    <property type="entry name" value="GST C-terminal domain-like"/>
    <property type="match status" value="1"/>
</dbReference>
<dbReference type="InterPro" id="IPR036249">
    <property type="entry name" value="Thioredoxin-like_sf"/>
</dbReference>
<dbReference type="Pfam" id="PF13409">
    <property type="entry name" value="GST_N_2"/>
    <property type="match status" value="1"/>
</dbReference>
<dbReference type="EMBL" id="KE504123">
    <property type="protein sequence ID" value="EPT05434.1"/>
    <property type="molecule type" value="Genomic_DNA"/>
</dbReference>
<sequence length="271" mass="30528">MSTLPQTDVIIFYDISSLAPGKAWSPNTWKTRYLLNIKGLPYRTQWVELPDIADLLKALGVSPNLASPFPYSLPAIYDPRTKRAIMDSAEIAKYLDDEYPATPVVIPKELRAYQPAWNFAYFTLLKSSIAPLLTPRMLPLLSPTSQAYWRSTREALFGTTLEELSPSHKHATQRAELERAFGVIASWLDAAGDGRTTFIGGETVVDGRLRVSHADLCIAGTLEWIRAVFGNNSEEWRALERWHGGRWKRILELLEPYHESTTRVHEASVGS</sequence>
<dbReference type="eggNOG" id="ENOG502QQN3">
    <property type="taxonomic scope" value="Eukaryota"/>
</dbReference>
<dbReference type="Pfam" id="PF22041">
    <property type="entry name" value="GST_C_7"/>
    <property type="match status" value="1"/>
</dbReference>
<dbReference type="InParanoid" id="S8EQZ7"/>
<dbReference type="Proteomes" id="UP000015241">
    <property type="component" value="Unassembled WGS sequence"/>
</dbReference>
<dbReference type="InterPro" id="IPR004045">
    <property type="entry name" value="Glutathione_S-Trfase_N"/>
</dbReference>
<gene>
    <name evidence="3" type="ORF">FOMPIDRAFT_1044769</name>
</gene>
<reference evidence="3 4" key="1">
    <citation type="journal article" date="2012" name="Science">
        <title>The Paleozoic origin of enzymatic lignin decomposition reconstructed from 31 fungal genomes.</title>
        <authorList>
            <person name="Floudas D."/>
            <person name="Binder M."/>
            <person name="Riley R."/>
            <person name="Barry K."/>
            <person name="Blanchette R.A."/>
            <person name="Henrissat B."/>
            <person name="Martinez A.T."/>
            <person name="Otillar R."/>
            <person name="Spatafora J.W."/>
            <person name="Yadav J.S."/>
            <person name="Aerts A."/>
            <person name="Benoit I."/>
            <person name="Boyd A."/>
            <person name="Carlson A."/>
            <person name="Copeland A."/>
            <person name="Coutinho P.M."/>
            <person name="de Vries R.P."/>
            <person name="Ferreira P."/>
            <person name="Findley K."/>
            <person name="Foster B."/>
            <person name="Gaskell J."/>
            <person name="Glotzer D."/>
            <person name="Gorecki P."/>
            <person name="Heitman J."/>
            <person name="Hesse C."/>
            <person name="Hori C."/>
            <person name="Igarashi K."/>
            <person name="Jurgens J.A."/>
            <person name="Kallen N."/>
            <person name="Kersten P."/>
            <person name="Kohler A."/>
            <person name="Kuees U."/>
            <person name="Kumar T.K.A."/>
            <person name="Kuo A."/>
            <person name="LaButti K."/>
            <person name="Larrondo L.F."/>
            <person name="Lindquist E."/>
            <person name="Ling A."/>
            <person name="Lombard V."/>
            <person name="Lucas S."/>
            <person name="Lundell T."/>
            <person name="Martin R."/>
            <person name="McLaughlin D.J."/>
            <person name="Morgenstern I."/>
            <person name="Morin E."/>
            <person name="Murat C."/>
            <person name="Nagy L.G."/>
            <person name="Nolan M."/>
            <person name="Ohm R.A."/>
            <person name="Patyshakuliyeva A."/>
            <person name="Rokas A."/>
            <person name="Ruiz-Duenas F.J."/>
            <person name="Sabat G."/>
            <person name="Salamov A."/>
            <person name="Samejima M."/>
            <person name="Schmutz J."/>
            <person name="Slot J.C."/>
            <person name="St John F."/>
            <person name="Stenlid J."/>
            <person name="Sun H."/>
            <person name="Sun S."/>
            <person name="Syed K."/>
            <person name="Tsang A."/>
            <person name="Wiebenga A."/>
            <person name="Young D."/>
            <person name="Pisabarro A."/>
            <person name="Eastwood D.C."/>
            <person name="Martin F."/>
            <person name="Cullen D."/>
            <person name="Grigoriev I.V."/>
            <person name="Hibbett D.S."/>
        </authorList>
    </citation>
    <scope>NUCLEOTIDE SEQUENCE</scope>
    <source>
        <strain evidence="4">FP-58527</strain>
    </source>
</reference>
<evidence type="ECO:0000259" key="1">
    <source>
        <dbReference type="Pfam" id="PF13409"/>
    </source>
</evidence>
<protein>
    <submittedName>
        <fullName evidence="3">Uncharacterized protein</fullName>
    </submittedName>
</protein>
<feature type="domain" description="Glutathione S-transferase UstS-like C-terminal" evidence="2">
    <location>
        <begin position="112"/>
        <end position="257"/>
    </location>
</feature>
<organism evidence="3 4">
    <name type="scientific">Fomitopsis schrenkii</name>
    <name type="common">Brown rot fungus</name>
    <dbReference type="NCBI Taxonomy" id="2126942"/>
    <lineage>
        <taxon>Eukaryota</taxon>
        <taxon>Fungi</taxon>
        <taxon>Dikarya</taxon>
        <taxon>Basidiomycota</taxon>
        <taxon>Agaricomycotina</taxon>
        <taxon>Agaricomycetes</taxon>
        <taxon>Polyporales</taxon>
        <taxon>Fomitopsis</taxon>
    </lineage>
</organism>
<dbReference type="InterPro" id="IPR036282">
    <property type="entry name" value="Glutathione-S-Trfase_C_sf"/>
</dbReference>
<evidence type="ECO:0000259" key="2">
    <source>
        <dbReference type="Pfam" id="PF22041"/>
    </source>
</evidence>
<name>S8EQZ7_FOMSC</name>
<proteinExistence type="predicted"/>
<dbReference type="OrthoDB" id="4951845at2759"/>
<dbReference type="SUPFAM" id="SSF52833">
    <property type="entry name" value="Thioredoxin-like"/>
    <property type="match status" value="1"/>
</dbReference>
<evidence type="ECO:0000313" key="3">
    <source>
        <dbReference type="EMBL" id="EPT05434.1"/>
    </source>
</evidence>
<dbReference type="Gene3D" id="3.40.30.10">
    <property type="entry name" value="Glutaredoxin"/>
    <property type="match status" value="1"/>
</dbReference>
<dbReference type="AlphaFoldDB" id="S8EQZ7"/>
<keyword evidence="4" id="KW-1185">Reference proteome</keyword>